<dbReference type="SUPFAM" id="SSF46458">
    <property type="entry name" value="Globin-like"/>
    <property type="match status" value="1"/>
</dbReference>
<name>A0A5C6CMU1_9BACT</name>
<dbReference type="InterPro" id="IPR044399">
    <property type="entry name" value="Mb-like_M"/>
</dbReference>
<dbReference type="GO" id="GO:0020037">
    <property type="term" value="F:heme binding"/>
    <property type="evidence" value="ECO:0007669"/>
    <property type="project" value="InterPro"/>
</dbReference>
<dbReference type="InterPro" id="IPR009050">
    <property type="entry name" value="Globin-like_sf"/>
</dbReference>
<dbReference type="AlphaFoldDB" id="A0A5C6CMU1"/>
<gene>
    <name evidence="1" type="ORF">Pla144_36800</name>
</gene>
<keyword evidence="2" id="KW-1185">Reference proteome</keyword>
<accession>A0A5C6CMU1</accession>
<dbReference type="CDD" id="cd01040">
    <property type="entry name" value="Mb-like"/>
    <property type="match status" value="1"/>
</dbReference>
<dbReference type="RefSeq" id="WP_146451999.1">
    <property type="nucleotide sequence ID" value="NZ_SJPS01000005.1"/>
</dbReference>
<comment type="caution">
    <text evidence="1">The sequence shown here is derived from an EMBL/GenBank/DDBJ whole genome shotgun (WGS) entry which is preliminary data.</text>
</comment>
<reference evidence="1 2" key="1">
    <citation type="submission" date="2019-02" db="EMBL/GenBank/DDBJ databases">
        <title>Deep-cultivation of Planctomycetes and their phenomic and genomic characterization uncovers novel biology.</title>
        <authorList>
            <person name="Wiegand S."/>
            <person name="Jogler M."/>
            <person name="Boedeker C."/>
            <person name="Pinto D."/>
            <person name="Vollmers J."/>
            <person name="Rivas-Marin E."/>
            <person name="Kohn T."/>
            <person name="Peeters S.H."/>
            <person name="Heuer A."/>
            <person name="Rast P."/>
            <person name="Oberbeckmann S."/>
            <person name="Bunk B."/>
            <person name="Jeske O."/>
            <person name="Meyerdierks A."/>
            <person name="Storesund J.E."/>
            <person name="Kallscheuer N."/>
            <person name="Luecker S."/>
            <person name="Lage O.M."/>
            <person name="Pohl T."/>
            <person name="Merkel B.J."/>
            <person name="Hornburger P."/>
            <person name="Mueller R.-W."/>
            <person name="Bruemmer F."/>
            <person name="Labrenz M."/>
            <person name="Spormann A.M."/>
            <person name="Op Den Camp H."/>
            <person name="Overmann J."/>
            <person name="Amann R."/>
            <person name="Jetten M.S.M."/>
            <person name="Mascher T."/>
            <person name="Medema M.H."/>
            <person name="Devos D.P."/>
            <person name="Kaster A.-K."/>
            <person name="Ovreas L."/>
            <person name="Rohde M."/>
            <person name="Galperin M.Y."/>
            <person name="Jogler C."/>
        </authorList>
    </citation>
    <scope>NUCLEOTIDE SEQUENCE [LARGE SCALE GENOMIC DNA]</scope>
    <source>
        <strain evidence="1 2">Pla144</strain>
    </source>
</reference>
<evidence type="ECO:0000313" key="2">
    <source>
        <dbReference type="Proteomes" id="UP000318437"/>
    </source>
</evidence>
<dbReference type="OrthoDB" id="980856at2"/>
<dbReference type="GO" id="GO:0019825">
    <property type="term" value="F:oxygen binding"/>
    <property type="evidence" value="ECO:0007669"/>
    <property type="project" value="InterPro"/>
</dbReference>
<proteinExistence type="predicted"/>
<dbReference type="EMBL" id="SJPS01000005">
    <property type="protein sequence ID" value="TWU24794.1"/>
    <property type="molecule type" value="Genomic_DNA"/>
</dbReference>
<dbReference type="Proteomes" id="UP000318437">
    <property type="component" value="Unassembled WGS sequence"/>
</dbReference>
<evidence type="ECO:0008006" key="3">
    <source>
        <dbReference type="Google" id="ProtNLM"/>
    </source>
</evidence>
<sequence>MAKEANELTASYSRCRHDERFLDTFYDEFLSKSPVIAQMFAKTDFKVQKVMLRQSLLEMLCFDRGMSGTREEIERLGLHHKELGVTLEMYEMWLDSLCEAIQKHDPSYTPTLERLWREAMLKSIKKMIAVGASQGIDHD</sequence>
<evidence type="ECO:0000313" key="1">
    <source>
        <dbReference type="EMBL" id="TWU24794.1"/>
    </source>
</evidence>
<dbReference type="Gene3D" id="1.10.490.10">
    <property type="entry name" value="Globins"/>
    <property type="match status" value="1"/>
</dbReference>
<organism evidence="1 2">
    <name type="scientific">Bythopirellula polymerisocia</name>
    <dbReference type="NCBI Taxonomy" id="2528003"/>
    <lineage>
        <taxon>Bacteria</taxon>
        <taxon>Pseudomonadati</taxon>
        <taxon>Planctomycetota</taxon>
        <taxon>Planctomycetia</taxon>
        <taxon>Pirellulales</taxon>
        <taxon>Lacipirellulaceae</taxon>
        <taxon>Bythopirellula</taxon>
    </lineage>
</organism>
<dbReference type="InterPro" id="IPR012292">
    <property type="entry name" value="Globin/Proto"/>
</dbReference>
<protein>
    <recommendedName>
        <fullName evidence="3">Globin</fullName>
    </recommendedName>
</protein>